<dbReference type="EMBL" id="QHHQ01000006">
    <property type="protein sequence ID" value="RAH98806.1"/>
    <property type="molecule type" value="Genomic_DNA"/>
</dbReference>
<dbReference type="InterPro" id="IPR029044">
    <property type="entry name" value="Nucleotide-diphossugar_trans"/>
</dbReference>
<reference evidence="5 6" key="1">
    <citation type="submission" date="2018-05" db="EMBL/GenBank/DDBJ databases">
        <title>Acuticoccus sediminis sp. nov., isolated from deep-sea sediment of Indian Ocean.</title>
        <authorList>
            <person name="Liu X."/>
            <person name="Lai Q."/>
            <person name="Du Y."/>
            <person name="Sun F."/>
            <person name="Zhang X."/>
            <person name="Wang S."/>
            <person name="Shao Z."/>
        </authorList>
    </citation>
    <scope>NUCLEOTIDE SEQUENCE [LARGE SCALE GENOMIC DNA]</scope>
    <source>
        <strain evidence="5 6">PTG4-2</strain>
    </source>
</reference>
<keyword evidence="6" id="KW-1185">Reference proteome</keyword>
<name>A0A8B2NRE1_9HYPH</name>
<dbReference type="AlphaFoldDB" id="A0A8B2NRE1"/>
<dbReference type="PANTHER" id="PTHR43179:SF12">
    <property type="entry name" value="GALACTOFURANOSYLTRANSFERASE GLFT2"/>
    <property type="match status" value="1"/>
</dbReference>
<proteinExistence type="inferred from homology"/>
<dbReference type="Pfam" id="PF00535">
    <property type="entry name" value="Glycos_transf_2"/>
    <property type="match status" value="1"/>
</dbReference>
<evidence type="ECO:0000313" key="5">
    <source>
        <dbReference type="EMBL" id="RAH98806.1"/>
    </source>
</evidence>
<evidence type="ECO:0000256" key="3">
    <source>
        <dbReference type="ARBA" id="ARBA00022679"/>
    </source>
</evidence>
<feature type="domain" description="Glycosyltransferase 2-like" evidence="4">
    <location>
        <begin position="10"/>
        <end position="118"/>
    </location>
</feature>
<dbReference type="Proteomes" id="UP000249590">
    <property type="component" value="Unassembled WGS sequence"/>
</dbReference>
<keyword evidence="3 5" id="KW-0808">Transferase</keyword>
<dbReference type="OrthoDB" id="6653642at2"/>
<accession>A0A8B2NRE1</accession>
<comment type="similarity">
    <text evidence="1">Belongs to the glycosyltransferase 2 family.</text>
</comment>
<evidence type="ECO:0000313" key="6">
    <source>
        <dbReference type="Proteomes" id="UP000249590"/>
    </source>
</evidence>
<keyword evidence="2" id="KW-0328">Glycosyltransferase</keyword>
<dbReference type="RefSeq" id="WP_111350174.1">
    <property type="nucleotide sequence ID" value="NZ_QHHQ01000006.1"/>
</dbReference>
<dbReference type="InterPro" id="IPR001173">
    <property type="entry name" value="Glyco_trans_2-like"/>
</dbReference>
<organism evidence="5 6">
    <name type="scientific">Acuticoccus sediminis</name>
    <dbReference type="NCBI Taxonomy" id="2184697"/>
    <lineage>
        <taxon>Bacteria</taxon>
        <taxon>Pseudomonadati</taxon>
        <taxon>Pseudomonadota</taxon>
        <taxon>Alphaproteobacteria</taxon>
        <taxon>Hyphomicrobiales</taxon>
        <taxon>Amorphaceae</taxon>
        <taxon>Acuticoccus</taxon>
    </lineage>
</organism>
<dbReference type="GO" id="GO:0016757">
    <property type="term" value="F:glycosyltransferase activity"/>
    <property type="evidence" value="ECO:0007669"/>
    <property type="project" value="UniProtKB-KW"/>
</dbReference>
<dbReference type="PANTHER" id="PTHR43179">
    <property type="entry name" value="RHAMNOSYLTRANSFERASE WBBL"/>
    <property type="match status" value="1"/>
</dbReference>
<evidence type="ECO:0000259" key="4">
    <source>
        <dbReference type="Pfam" id="PF00535"/>
    </source>
</evidence>
<evidence type="ECO:0000256" key="1">
    <source>
        <dbReference type="ARBA" id="ARBA00006739"/>
    </source>
</evidence>
<gene>
    <name evidence="5" type="ORF">DLJ53_24535</name>
</gene>
<protein>
    <submittedName>
        <fullName evidence="5">Glycosyltransferase</fullName>
    </submittedName>
</protein>
<dbReference type="Gene3D" id="3.90.550.10">
    <property type="entry name" value="Spore Coat Polysaccharide Biosynthesis Protein SpsA, Chain A"/>
    <property type="match status" value="1"/>
</dbReference>
<sequence length="292" mass="31590">MSATCNTIAVVIPHYDDRVRLRRCLEALAPQLGTDVEVVVVDNNTPGGLADVATPDGVRIAVESRRGAANARNRGVAETDAPVIAFLDSDCIPMPDWLTTIRGHAEEVGRSALVLGGRVDICFESPPPRSGAEAFERVFAFDQKGYVETKGFAVTANLVVSRETFARVGPFRDGVSEDVDWCHRARAAGADLRYAPDLAVDHPARADWPALKRKWRRLTAEGFALRQASGGSRLGWALRALAMPVSVLAHTPRVVAASGLGGGEKWRAFATLARLRTLRMVWMLNQAATGRP</sequence>
<comment type="caution">
    <text evidence="5">The sequence shown here is derived from an EMBL/GenBank/DDBJ whole genome shotgun (WGS) entry which is preliminary data.</text>
</comment>
<evidence type="ECO:0000256" key="2">
    <source>
        <dbReference type="ARBA" id="ARBA00022676"/>
    </source>
</evidence>
<dbReference type="SUPFAM" id="SSF53448">
    <property type="entry name" value="Nucleotide-diphospho-sugar transferases"/>
    <property type="match status" value="1"/>
</dbReference>